<sequence length="382" mass="40120">MKRSPLPRSLLVAAALVPLALLLAYVALRAGPLAPVEVTVAEVRTTELTPALFGIGTVEARQRHRIGPTLAGRLASVDVDVGDAVTRGHVVARLDPVDLDDRLRAAASALDRLAAERRQAESRARTARSQARRFEALRERQLVAEDAAQARREEATAADAALAATTAEAARLQAELDALRSQRDNLALVSPIDGLVISRLADSGTTLVAGQAALEVMAADGAWVHARFDQATALGLGRGLPAEITLRSAPGERLPARVARVEPVADAVTEELLAKFAFEPALASPPPIGELAEVTVRLATLPATPVIDNASVFHVAGETGAWRIVDGELAWTPVKLGRADLDGHVQVLEGLSPGDTVVRHAAAPLRAGSAVDVVETLKGRQP</sequence>
<dbReference type="Gene3D" id="2.40.420.20">
    <property type="match status" value="1"/>
</dbReference>
<keyword evidence="2" id="KW-0175">Coiled coil</keyword>
<protein>
    <submittedName>
        <fullName evidence="3">Uncharacterized protein</fullName>
    </submittedName>
</protein>
<evidence type="ECO:0000313" key="3">
    <source>
        <dbReference type="EMBL" id="KFN51739.1"/>
    </source>
</evidence>
<dbReference type="Gene3D" id="2.40.50.100">
    <property type="match status" value="1"/>
</dbReference>
<dbReference type="GO" id="GO:0015562">
    <property type="term" value="F:efflux transmembrane transporter activity"/>
    <property type="evidence" value="ECO:0007669"/>
    <property type="project" value="TreeGrafter"/>
</dbReference>
<reference evidence="3 4" key="1">
    <citation type="submission" date="2013-09" db="EMBL/GenBank/DDBJ databases">
        <title>Genome sequencing of Arenimonas malthae.</title>
        <authorList>
            <person name="Chen F."/>
            <person name="Wang G."/>
        </authorList>
    </citation>
    <scope>NUCLEOTIDE SEQUENCE [LARGE SCALE GENOMIC DNA]</scope>
    <source>
        <strain evidence="3 4">CC-JY-1</strain>
    </source>
</reference>
<gene>
    <name evidence="3" type="ORF">N790_04075</name>
</gene>
<name>A0A091BLP8_9GAMM</name>
<dbReference type="RefSeq" id="WP_043800630.1">
    <property type="nucleotide sequence ID" value="NZ_AVCH01000042.1"/>
</dbReference>
<evidence type="ECO:0000256" key="1">
    <source>
        <dbReference type="ARBA" id="ARBA00009477"/>
    </source>
</evidence>
<dbReference type="GO" id="GO:1990281">
    <property type="term" value="C:efflux pump complex"/>
    <property type="evidence" value="ECO:0007669"/>
    <property type="project" value="TreeGrafter"/>
</dbReference>
<dbReference type="AlphaFoldDB" id="A0A091BLP8"/>
<feature type="coiled-coil region" evidence="2">
    <location>
        <begin position="103"/>
        <end position="137"/>
    </location>
</feature>
<dbReference type="PANTHER" id="PTHR30469">
    <property type="entry name" value="MULTIDRUG RESISTANCE PROTEIN MDTA"/>
    <property type="match status" value="1"/>
</dbReference>
<dbReference type="Gene3D" id="2.40.30.170">
    <property type="match status" value="1"/>
</dbReference>
<dbReference type="NCBIfam" id="TIGR01730">
    <property type="entry name" value="RND_mfp"/>
    <property type="match status" value="1"/>
</dbReference>
<feature type="coiled-coil region" evidence="2">
    <location>
        <begin position="162"/>
        <end position="189"/>
    </location>
</feature>
<dbReference type="OrthoDB" id="9781888at2"/>
<dbReference type="STRING" id="1384054.N790_04075"/>
<keyword evidence="4" id="KW-1185">Reference proteome</keyword>
<evidence type="ECO:0000256" key="2">
    <source>
        <dbReference type="SAM" id="Coils"/>
    </source>
</evidence>
<dbReference type="PATRIC" id="fig|1384054.3.peg.596"/>
<dbReference type="InterPro" id="IPR006143">
    <property type="entry name" value="RND_pump_MFP"/>
</dbReference>
<comment type="similarity">
    <text evidence="1">Belongs to the membrane fusion protein (MFP) (TC 8.A.1) family.</text>
</comment>
<accession>A0A091BLP8</accession>
<organism evidence="3 4">
    <name type="scientific">Arenimonas malthae CC-JY-1</name>
    <dbReference type="NCBI Taxonomy" id="1384054"/>
    <lineage>
        <taxon>Bacteria</taxon>
        <taxon>Pseudomonadati</taxon>
        <taxon>Pseudomonadota</taxon>
        <taxon>Gammaproteobacteria</taxon>
        <taxon>Lysobacterales</taxon>
        <taxon>Lysobacteraceae</taxon>
        <taxon>Arenimonas</taxon>
    </lineage>
</organism>
<comment type="caution">
    <text evidence="3">The sequence shown here is derived from an EMBL/GenBank/DDBJ whole genome shotgun (WGS) entry which is preliminary data.</text>
</comment>
<dbReference type="EMBL" id="AVCH01000042">
    <property type="protein sequence ID" value="KFN51739.1"/>
    <property type="molecule type" value="Genomic_DNA"/>
</dbReference>
<evidence type="ECO:0000313" key="4">
    <source>
        <dbReference type="Proteomes" id="UP000029392"/>
    </source>
</evidence>
<proteinExistence type="inferred from homology"/>
<dbReference type="Proteomes" id="UP000029392">
    <property type="component" value="Unassembled WGS sequence"/>
</dbReference>
<dbReference type="eggNOG" id="COG0845">
    <property type="taxonomic scope" value="Bacteria"/>
</dbReference>
<dbReference type="SUPFAM" id="SSF111369">
    <property type="entry name" value="HlyD-like secretion proteins"/>
    <property type="match status" value="1"/>
</dbReference>
<dbReference type="Gene3D" id="1.10.287.470">
    <property type="entry name" value="Helix hairpin bin"/>
    <property type="match status" value="1"/>
</dbReference>
<dbReference type="PANTHER" id="PTHR30469:SF15">
    <property type="entry name" value="HLYD FAMILY OF SECRETION PROTEINS"/>
    <property type="match status" value="1"/>
</dbReference>